<dbReference type="SUPFAM" id="SSF52540">
    <property type="entry name" value="P-loop containing nucleoside triphosphate hydrolases"/>
    <property type="match status" value="1"/>
</dbReference>
<feature type="compositionally biased region" description="Basic and acidic residues" evidence="1">
    <location>
        <begin position="826"/>
        <end position="835"/>
    </location>
</feature>
<evidence type="ECO:0000256" key="2">
    <source>
        <dbReference type="SAM" id="Phobius"/>
    </source>
</evidence>
<name>A0A1F5IS16_9BACT</name>
<proteinExistence type="predicted"/>
<dbReference type="Pfam" id="PF26449">
    <property type="entry name" value="DUF8128"/>
    <property type="match status" value="1"/>
</dbReference>
<dbReference type="InterPro" id="IPR002789">
    <property type="entry name" value="HerA_central"/>
</dbReference>
<dbReference type="Pfam" id="PF12696">
    <property type="entry name" value="TraG-D_C"/>
    <property type="match status" value="1"/>
</dbReference>
<feature type="domain" description="DUF8128" evidence="5">
    <location>
        <begin position="77"/>
        <end position="371"/>
    </location>
</feature>
<sequence length="851" mass="96907">MDIQKLRADYLLDNIFNSFQLETDSIISQYSSFVPLIYSLVGLIVIVFILRKLLSIRKSLNETSILLELTPPSFTEQESYTTDQLFSIIHSLGNQRSFIDKILGKKTRFSLEIVSTQNQGIRYIIRTSPKQVNTLRKSLLSYLPHLGVKTVNEYLPDNTNNLKKYFYKIMEFKLSKHFAFSLKKQSELSMYDPIAYITGMMTKLNPQDLISLQIVLSPSKTSNTKKISKLIASNGDVIKYLRTPGFLKGLLFNLYSVPHTKSPSEMEAVSLIDSKINQPLFETTIRLLMIFKDKDDLADRQQGFKSAFSTFSSNGYQALVSKRYLNIDRVKKYLFFVFKKRLLSFTNNSVLSISEVSGIYHFPYASMTNTENLVKSHSKTLPAPLSLKKGRKMDVSFGNNHYGGTTTLIGLTEEERETHMYIIGRTGSGKTTMMFSMAKHDIEDGRGMAFLDPHGDAADDLISIIPKDRLNDLVFINPIDLKYPIGINLLELTPGLDEDEAELEKEVVAEGVISLFRKVFSREENTNAHRIEYVLRNAIYTAFTVEDRTIFTVYDLLNNPPFQKQVIAKLKDENLKNFWKFEFGRAGDYQVVKMVGGVTAKIGRFLFSPTAKRILEQRRSTINFSEIMNSGKIVICNLSQGKLGEDTSRLLGTTIMTKIQQAALKRANIKESDRKPFYLYIDEFQNFATQSFTKMLSEGRKYKLRVIMAEQTTSQQQDRNIVNVILANVTTVVCFRSANPIDEDLMLAQFAPYITKGDISNLPKYNFYIKVSALEPEEPYSGETIYNPLKKDEKKIEKLIEASRKNHAIVYQKPAVEVNKISQESSKTESSKEVNEPLNSNGLPKKSSVYA</sequence>
<reference evidence="6 7" key="1">
    <citation type="journal article" date="2016" name="Nat. Commun.">
        <title>Thousands of microbial genomes shed light on interconnected biogeochemical processes in an aquifer system.</title>
        <authorList>
            <person name="Anantharaman K."/>
            <person name="Brown C.T."/>
            <person name="Hug L.A."/>
            <person name="Sharon I."/>
            <person name="Castelle C.J."/>
            <person name="Probst A.J."/>
            <person name="Thomas B.C."/>
            <person name="Singh A."/>
            <person name="Wilkins M.J."/>
            <person name="Karaoz U."/>
            <person name="Brodie E.L."/>
            <person name="Williams K.H."/>
            <person name="Hubbard S.S."/>
            <person name="Banfield J.F."/>
        </authorList>
    </citation>
    <scope>NUCLEOTIDE SEQUENCE [LARGE SCALE GENOMIC DNA]</scope>
</reference>
<dbReference type="InterPro" id="IPR027417">
    <property type="entry name" value="P-loop_NTPase"/>
</dbReference>
<dbReference type="InterPro" id="IPR051162">
    <property type="entry name" value="T4SS_component"/>
</dbReference>
<dbReference type="CDD" id="cd01127">
    <property type="entry name" value="TrwB_TraG_TraD_VirD4"/>
    <property type="match status" value="1"/>
</dbReference>
<feature type="domain" description="Helicase HerA central" evidence="3">
    <location>
        <begin position="417"/>
        <end position="640"/>
    </location>
</feature>
<protein>
    <recommendedName>
        <fullName evidence="8">Type IV secretion system coupling protein TraD DNA-binding domain-containing protein</fullName>
    </recommendedName>
</protein>
<feature type="domain" description="TraD/TraG TraM recognition site" evidence="4">
    <location>
        <begin position="676"/>
        <end position="739"/>
    </location>
</feature>
<dbReference type="Proteomes" id="UP000176336">
    <property type="component" value="Unassembled WGS sequence"/>
</dbReference>
<organism evidence="6 7">
    <name type="scientific">Candidatus Daviesbacteria bacterium RIFCSPHIGHO2_01_FULL_41_23</name>
    <dbReference type="NCBI Taxonomy" id="1797764"/>
    <lineage>
        <taxon>Bacteria</taxon>
        <taxon>Candidatus Daviesiibacteriota</taxon>
    </lineage>
</organism>
<evidence type="ECO:0000259" key="5">
    <source>
        <dbReference type="Pfam" id="PF26449"/>
    </source>
</evidence>
<evidence type="ECO:0008006" key="8">
    <source>
        <dbReference type="Google" id="ProtNLM"/>
    </source>
</evidence>
<dbReference type="PANTHER" id="PTHR30121">
    <property type="entry name" value="UNCHARACTERIZED PROTEIN YJGR-RELATED"/>
    <property type="match status" value="1"/>
</dbReference>
<evidence type="ECO:0000259" key="3">
    <source>
        <dbReference type="Pfam" id="PF01935"/>
    </source>
</evidence>
<evidence type="ECO:0000256" key="1">
    <source>
        <dbReference type="SAM" id="MobiDB-lite"/>
    </source>
</evidence>
<evidence type="ECO:0000313" key="6">
    <source>
        <dbReference type="EMBL" id="OGE19181.1"/>
    </source>
</evidence>
<dbReference type="Pfam" id="PF01935">
    <property type="entry name" value="DUF87"/>
    <property type="match status" value="1"/>
</dbReference>
<comment type="caution">
    <text evidence="6">The sequence shown here is derived from an EMBL/GenBank/DDBJ whole genome shotgun (WGS) entry which is preliminary data.</text>
</comment>
<accession>A0A1F5IS16</accession>
<dbReference type="InterPro" id="IPR032689">
    <property type="entry name" value="TraG-D_C"/>
</dbReference>
<dbReference type="PANTHER" id="PTHR30121:SF6">
    <property type="entry name" value="SLR6007 PROTEIN"/>
    <property type="match status" value="1"/>
</dbReference>
<feature type="region of interest" description="Disordered" evidence="1">
    <location>
        <begin position="820"/>
        <end position="851"/>
    </location>
</feature>
<keyword evidence="2" id="KW-1133">Transmembrane helix</keyword>
<dbReference type="EMBL" id="MFCR01000004">
    <property type="protein sequence ID" value="OGE19181.1"/>
    <property type="molecule type" value="Genomic_DNA"/>
</dbReference>
<dbReference type="InterPro" id="IPR058441">
    <property type="entry name" value="DUF8128"/>
</dbReference>
<evidence type="ECO:0000259" key="4">
    <source>
        <dbReference type="Pfam" id="PF12696"/>
    </source>
</evidence>
<feature type="transmembrane region" description="Helical" evidence="2">
    <location>
        <begin position="30"/>
        <end position="50"/>
    </location>
</feature>
<dbReference type="Gene3D" id="3.40.50.300">
    <property type="entry name" value="P-loop containing nucleotide triphosphate hydrolases"/>
    <property type="match status" value="2"/>
</dbReference>
<gene>
    <name evidence="6" type="ORF">A2871_02935</name>
</gene>
<evidence type="ECO:0000313" key="7">
    <source>
        <dbReference type="Proteomes" id="UP000176336"/>
    </source>
</evidence>
<keyword evidence="2" id="KW-0812">Transmembrane</keyword>
<dbReference type="AlphaFoldDB" id="A0A1F5IS16"/>
<keyword evidence="2" id="KW-0472">Membrane</keyword>